<dbReference type="Gene3D" id="2.30.38.10">
    <property type="entry name" value="Luciferase, Domain 3"/>
    <property type="match status" value="1"/>
</dbReference>
<reference evidence="2 3" key="1">
    <citation type="submission" date="2016-08" db="EMBL/GenBank/DDBJ databases">
        <title>Evolution of the type three secretion system and type three effector repertoires in Xanthomonas.</title>
        <authorList>
            <person name="Merda D."/>
            <person name="Briand M."/>
            <person name="Bosis E."/>
            <person name="Rousseau C."/>
            <person name="Portier P."/>
            <person name="Jacques M.-A."/>
            <person name="Fischer-Le Saux M."/>
        </authorList>
    </citation>
    <scope>NUCLEOTIDE SEQUENCE [LARGE SCALE GENOMIC DNA]</scope>
    <source>
        <strain evidence="2 3">CFBP1976</strain>
    </source>
</reference>
<feature type="non-terminal residue" evidence="2">
    <location>
        <position position="419"/>
    </location>
</feature>
<name>A0ABX5BJX7_9XANT</name>
<dbReference type="Pfam" id="PF00501">
    <property type="entry name" value="AMP-binding"/>
    <property type="match status" value="1"/>
</dbReference>
<organism evidence="2 3">
    <name type="scientific">Xanthomonas bromi</name>
    <dbReference type="NCBI Taxonomy" id="56449"/>
    <lineage>
        <taxon>Bacteria</taxon>
        <taxon>Pseudomonadati</taxon>
        <taxon>Pseudomonadota</taxon>
        <taxon>Gammaproteobacteria</taxon>
        <taxon>Lysobacterales</taxon>
        <taxon>Lysobacteraceae</taxon>
        <taxon>Xanthomonas</taxon>
    </lineage>
</organism>
<feature type="domain" description="AMP-dependent synthetase/ligase" evidence="1">
    <location>
        <begin position="2"/>
        <end position="328"/>
    </location>
</feature>
<sequence length="419" mass="45637">MAVVRDGVSLTYGELNAQANRLAHYLRELGVRPDDRVAICLQRDVETLVALLAVLKSGGAYVPLDPTYPAERLAYMLEDSAPAAVLVQASTLDLLPIASVPVVNLDTPCWQSHAISNLSINGLTSAHLAYVIYTSGSTGQPKGVMIEHRNTVNLLIWAHRAFAPSVLANTLFSTSLNFDLSVYECFVPLTCGGAIEVVDNLLALQASSHDVTLINTVPSALKAVLESSGLSPGVHTVNVAGEPLKRQLVEDLFARTQVRRLCNLYGPSETTTYSSWVAMDRDDGFVAHIGRPVANTQFYMLDAHRQPVPIGVIGEIYIGGAGVARGYLNQDVLTEERFLPDPFSADPTARMYRSGDQGRWRADGTIEFLGRNDHQVKIRGFRIELGEIETRLSAHADVRECVVVALEANNGGKRLVAYW</sequence>
<evidence type="ECO:0000313" key="3">
    <source>
        <dbReference type="Proteomes" id="UP000239710"/>
    </source>
</evidence>
<dbReference type="PROSITE" id="PS00455">
    <property type="entry name" value="AMP_BINDING"/>
    <property type="match status" value="1"/>
</dbReference>
<dbReference type="EMBL" id="MDCE01000120">
    <property type="protein sequence ID" value="PPV02848.1"/>
    <property type="molecule type" value="Genomic_DNA"/>
</dbReference>
<dbReference type="Gene3D" id="3.40.50.980">
    <property type="match status" value="2"/>
</dbReference>
<dbReference type="InterPro" id="IPR000873">
    <property type="entry name" value="AMP-dep_synth/lig_dom"/>
</dbReference>
<dbReference type="PANTHER" id="PTHR45527">
    <property type="entry name" value="NONRIBOSOMAL PEPTIDE SYNTHETASE"/>
    <property type="match status" value="1"/>
</dbReference>
<dbReference type="PRINTS" id="PR00154">
    <property type="entry name" value="AMPBINDING"/>
</dbReference>
<dbReference type="Proteomes" id="UP000239710">
    <property type="component" value="Unassembled WGS sequence"/>
</dbReference>
<comment type="caution">
    <text evidence="2">The sequence shown here is derived from an EMBL/GenBank/DDBJ whole genome shotgun (WGS) entry which is preliminary data.</text>
</comment>
<dbReference type="InterPro" id="IPR010071">
    <property type="entry name" value="AA_adenyl_dom"/>
</dbReference>
<dbReference type="Gene3D" id="3.30.300.30">
    <property type="match status" value="1"/>
</dbReference>
<gene>
    <name evidence="2" type="ORF">XbrCFBP1976_21695</name>
</gene>
<evidence type="ECO:0000313" key="2">
    <source>
        <dbReference type="EMBL" id="PPV02848.1"/>
    </source>
</evidence>
<dbReference type="SUPFAM" id="SSF56801">
    <property type="entry name" value="Acetyl-CoA synthetase-like"/>
    <property type="match status" value="1"/>
</dbReference>
<dbReference type="InterPro" id="IPR020459">
    <property type="entry name" value="AMP-binding"/>
</dbReference>
<dbReference type="NCBIfam" id="TIGR01733">
    <property type="entry name" value="AA-adenyl-dom"/>
    <property type="match status" value="1"/>
</dbReference>
<protein>
    <submittedName>
        <fullName evidence="2">Non-ribosomal peptide synthetase</fullName>
    </submittedName>
</protein>
<dbReference type="InterPro" id="IPR045851">
    <property type="entry name" value="AMP-bd_C_sf"/>
</dbReference>
<proteinExistence type="predicted"/>
<keyword evidence="3" id="KW-1185">Reference proteome</keyword>
<dbReference type="PANTHER" id="PTHR45527:SF1">
    <property type="entry name" value="FATTY ACID SYNTHASE"/>
    <property type="match status" value="1"/>
</dbReference>
<accession>A0ABX5BJX7</accession>
<evidence type="ECO:0000259" key="1">
    <source>
        <dbReference type="Pfam" id="PF00501"/>
    </source>
</evidence>
<dbReference type="InterPro" id="IPR020845">
    <property type="entry name" value="AMP-binding_CS"/>
</dbReference>